<evidence type="ECO:0000313" key="2">
    <source>
        <dbReference type="EMBL" id="PZQ43685.1"/>
    </source>
</evidence>
<gene>
    <name evidence="2" type="ORF">DI551_11675</name>
</gene>
<proteinExistence type="predicted"/>
<evidence type="ECO:0000256" key="1">
    <source>
        <dbReference type="SAM" id="Phobius"/>
    </source>
</evidence>
<feature type="transmembrane region" description="Helical" evidence="1">
    <location>
        <begin position="87"/>
        <end position="103"/>
    </location>
</feature>
<protein>
    <submittedName>
        <fullName evidence="2">Uncharacterized protein</fullName>
    </submittedName>
</protein>
<feature type="transmembrane region" description="Helical" evidence="1">
    <location>
        <begin position="57"/>
        <end position="75"/>
    </location>
</feature>
<organism evidence="2 3">
    <name type="scientific">Micavibrio aeruginosavorus</name>
    <dbReference type="NCBI Taxonomy" id="349221"/>
    <lineage>
        <taxon>Bacteria</taxon>
        <taxon>Pseudomonadati</taxon>
        <taxon>Bdellovibrionota</taxon>
        <taxon>Bdellovibrionia</taxon>
        <taxon>Bdellovibrionales</taxon>
        <taxon>Pseudobdellovibrionaceae</taxon>
        <taxon>Micavibrio</taxon>
    </lineage>
</organism>
<evidence type="ECO:0000313" key="3">
    <source>
        <dbReference type="Proteomes" id="UP000249417"/>
    </source>
</evidence>
<feature type="transmembrane region" description="Helical" evidence="1">
    <location>
        <begin position="139"/>
        <end position="156"/>
    </location>
</feature>
<comment type="caution">
    <text evidence="2">The sequence shown here is derived from an EMBL/GenBank/DDBJ whole genome shotgun (WGS) entry which is preliminary data.</text>
</comment>
<feature type="transmembrane region" description="Helical" evidence="1">
    <location>
        <begin position="162"/>
        <end position="184"/>
    </location>
</feature>
<accession>A0A2W5MYE5</accession>
<dbReference type="EMBL" id="QFQB01000138">
    <property type="protein sequence ID" value="PZQ43685.1"/>
    <property type="molecule type" value="Genomic_DNA"/>
</dbReference>
<reference evidence="2 3" key="1">
    <citation type="submission" date="2017-08" db="EMBL/GenBank/DDBJ databases">
        <title>Infants hospitalized years apart are colonized by the same room-sourced microbial strains.</title>
        <authorList>
            <person name="Brooks B."/>
            <person name="Olm M.R."/>
            <person name="Firek B.A."/>
            <person name="Baker R."/>
            <person name="Thomas B.C."/>
            <person name="Morowitz M.J."/>
            <person name="Banfield J.F."/>
        </authorList>
    </citation>
    <scope>NUCLEOTIDE SEQUENCE [LARGE SCALE GENOMIC DNA]</scope>
    <source>
        <strain evidence="2">S2_005_002_R2_29</strain>
    </source>
</reference>
<feature type="transmembrane region" description="Helical" evidence="1">
    <location>
        <begin position="109"/>
        <end position="127"/>
    </location>
</feature>
<keyword evidence="1" id="KW-0472">Membrane</keyword>
<name>A0A2W5MYE5_9BACT</name>
<feature type="transmembrane region" description="Helical" evidence="1">
    <location>
        <begin position="33"/>
        <end position="51"/>
    </location>
</feature>
<keyword evidence="1" id="KW-0812">Transmembrane</keyword>
<feature type="transmembrane region" description="Helical" evidence="1">
    <location>
        <begin position="6"/>
        <end position="21"/>
    </location>
</feature>
<dbReference type="AlphaFoldDB" id="A0A2W5MYE5"/>
<sequence>MSTLFGLIGTAISLLAFIPYVKSILAGITKPHLFTWLIWTLVTGIAGIGQYVAGAGPSAWCTLAITATCFATFMVSIKHGTRDITRFDWLCLLTALAAIPIWLITKDPTISICIVTSIELVGFFPTFRKTLFDPYSESMLYFLLTVLKYGFSVAALEKWTIATAIYPCVTLIACILFCAVMWIARKKLENNNAKDTPLP</sequence>
<keyword evidence="1" id="KW-1133">Transmembrane helix</keyword>
<dbReference type="Proteomes" id="UP000249417">
    <property type="component" value="Unassembled WGS sequence"/>
</dbReference>